<reference evidence="1 2" key="1">
    <citation type="journal article" date="2016" name="Nat. Commun.">
        <title>Ectomycorrhizal ecology is imprinted in the genome of the dominant symbiotic fungus Cenococcum geophilum.</title>
        <authorList>
            <consortium name="DOE Joint Genome Institute"/>
            <person name="Peter M."/>
            <person name="Kohler A."/>
            <person name="Ohm R.A."/>
            <person name="Kuo A."/>
            <person name="Krutzmann J."/>
            <person name="Morin E."/>
            <person name="Arend M."/>
            <person name="Barry K.W."/>
            <person name="Binder M."/>
            <person name="Choi C."/>
            <person name="Clum A."/>
            <person name="Copeland A."/>
            <person name="Grisel N."/>
            <person name="Haridas S."/>
            <person name="Kipfer T."/>
            <person name="LaButti K."/>
            <person name="Lindquist E."/>
            <person name="Lipzen A."/>
            <person name="Maire R."/>
            <person name="Meier B."/>
            <person name="Mihaltcheva S."/>
            <person name="Molinier V."/>
            <person name="Murat C."/>
            <person name="Poggeler S."/>
            <person name="Quandt C.A."/>
            <person name="Sperisen C."/>
            <person name="Tritt A."/>
            <person name="Tisserant E."/>
            <person name="Crous P.W."/>
            <person name="Henrissat B."/>
            <person name="Nehls U."/>
            <person name="Egli S."/>
            <person name="Spatafora J.W."/>
            <person name="Grigoriev I.V."/>
            <person name="Martin F.M."/>
        </authorList>
    </citation>
    <scope>NUCLEOTIDE SEQUENCE [LARGE SCALE GENOMIC DNA]</scope>
    <source>
        <strain evidence="1 2">CBS 459.81</strain>
    </source>
</reference>
<gene>
    <name evidence="1" type="ORF">K432DRAFT_66383</name>
</gene>
<proteinExistence type="predicted"/>
<name>A0A8E2ELN7_9PEZI</name>
<dbReference type="AlphaFoldDB" id="A0A8E2ELN7"/>
<dbReference type="EMBL" id="KV744806">
    <property type="protein sequence ID" value="OCK86337.1"/>
    <property type="molecule type" value="Genomic_DNA"/>
</dbReference>
<evidence type="ECO:0000313" key="1">
    <source>
        <dbReference type="EMBL" id="OCK86337.1"/>
    </source>
</evidence>
<protein>
    <recommendedName>
        <fullName evidence="3">Carboxylic ester hydrolase</fullName>
    </recommendedName>
</protein>
<sequence>MIPVPSTPDIAKITSSGGIHCGAALNYPSAPATHHTIERLLDWVEKGERLTDVLGTNPLDRSRRTRKLCPLPSTASFLGACVNDWTLYECACGLV</sequence>
<evidence type="ECO:0008006" key="3">
    <source>
        <dbReference type="Google" id="ProtNLM"/>
    </source>
</evidence>
<evidence type="ECO:0000313" key="2">
    <source>
        <dbReference type="Proteomes" id="UP000250266"/>
    </source>
</evidence>
<dbReference type="Proteomes" id="UP000250266">
    <property type="component" value="Unassembled WGS sequence"/>
</dbReference>
<keyword evidence="2" id="KW-1185">Reference proteome</keyword>
<accession>A0A8E2ELN7</accession>
<organism evidence="1 2">
    <name type="scientific">Lepidopterella palustris CBS 459.81</name>
    <dbReference type="NCBI Taxonomy" id="1314670"/>
    <lineage>
        <taxon>Eukaryota</taxon>
        <taxon>Fungi</taxon>
        <taxon>Dikarya</taxon>
        <taxon>Ascomycota</taxon>
        <taxon>Pezizomycotina</taxon>
        <taxon>Dothideomycetes</taxon>
        <taxon>Pleosporomycetidae</taxon>
        <taxon>Mytilinidiales</taxon>
        <taxon>Argynnaceae</taxon>
        <taxon>Lepidopterella</taxon>
    </lineage>
</organism>
<dbReference type="OrthoDB" id="3039123at2759"/>